<dbReference type="CDD" id="cd07033">
    <property type="entry name" value="TPP_PYR_DXS_TK_like"/>
    <property type="match status" value="1"/>
</dbReference>
<dbReference type="SMART" id="SM00861">
    <property type="entry name" value="Transket_pyr"/>
    <property type="match status" value="1"/>
</dbReference>
<protein>
    <submittedName>
        <fullName evidence="2">Transketolase</fullName>
    </submittedName>
</protein>
<dbReference type="SUPFAM" id="SSF52922">
    <property type="entry name" value="TK C-terminal domain-like"/>
    <property type="match status" value="1"/>
</dbReference>
<organism evidence="2 3">
    <name type="scientific">Actinoalloteichus caeruleus DSM 43889</name>
    <dbReference type="NCBI Taxonomy" id="1120930"/>
    <lineage>
        <taxon>Bacteria</taxon>
        <taxon>Bacillati</taxon>
        <taxon>Actinomycetota</taxon>
        <taxon>Actinomycetes</taxon>
        <taxon>Pseudonocardiales</taxon>
        <taxon>Pseudonocardiaceae</taxon>
        <taxon>Actinoalloteichus</taxon>
        <taxon>Actinoalloteichus cyanogriseus</taxon>
    </lineage>
</organism>
<keyword evidence="3" id="KW-1185">Reference proteome</keyword>
<sequence length="317" mass="33599">MSTRPATSSEIDERPTRTMRDVFVETTTARFDTDDRLAVVLADISADSFAPAAARWPDRVLNVGIREQAMVGVAGGLALTGLRPVVHSYTPFLVERPFEQLKISIGHQGVGAVLVSIGASFDASSEGRTHQAPGDVALLDTLPGWRVHVPGHPDEVPALLRDAFDSDGPVYVRLSGQTNSTPMPVGAGFHQVRGGSGSDRGVVLAVGPVLDQVIEGVGDLDVTVLYTPTVRPFDAVGLAEAVGRARHADVMLVEPYLAGTSAHRVGSALEAVPHRVRSLGVSRDAELRAYGTPEEHRAAHGLDATSIGLAAREFFRP</sequence>
<name>A0ABT1JPT3_ACTCY</name>
<dbReference type="Gene3D" id="3.40.50.920">
    <property type="match status" value="1"/>
</dbReference>
<accession>A0ABT1JPT3</accession>
<dbReference type="Proteomes" id="UP000791080">
    <property type="component" value="Unassembled WGS sequence"/>
</dbReference>
<dbReference type="InterPro" id="IPR005475">
    <property type="entry name" value="Transketolase-like_Pyr-bd"/>
</dbReference>
<dbReference type="PANTHER" id="PTHR43825">
    <property type="entry name" value="PYRUVATE DEHYDROGENASE E1 COMPONENT"/>
    <property type="match status" value="1"/>
</dbReference>
<dbReference type="RefSeq" id="WP_211237584.1">
    <property type="nucleotide sequence ID" value="NZ_AUBJ02000001.1"/>
</dbReference>
<feature type="domain" description="Transketolase-like pyrimidine-binding" evidence="1">
    <location>
        <begin position="17"/>
        <end position="182"/>
    </location>
</feature>
<dbReference type="PANTHER" id="PTHR43825:SF1">
    <property type="entry name" value="TRANSKETOLASE-LIKE PYRIMIDINE-BINDING DOMAIN-CONTAINING PROTEIN"/>
    <property type="match status" value="1"/>
</dbReference>
<gene>
    <name evidence="2" type="ORF">G443_004800</name>
</gene>
<comment type="caution">
    <text evidence="2">The sequence shown here is derived from an EMBL/GenBank/DDBJ whole genome shotgun (WGS) entry which is preliminary data.</text>
</comment>
<dbReference type="InterPro" id="IPR029061">
    <property type="entry name" value="THDP-binding"/>
</dbReference>
<dbReference type="InterPro" id="IPR009014">
    <property type="entry name" value="Transketo_C/PFOR_II"/>
</dbReference>
<evidence type="ECO:0000313" key="2">
    <source>
        <dbReference type="EMBL" id="MCP2334530.1"/>
    </source>
</evidence>
<dbReference type="Gene3D" id="3.40.50.970">
    <property type="match status" value="1"/>
</dbReference>
<dbReference type="Pfam" id="PF02779">
    <property type="entry name" value="Transket_pyr"/>
    <property type="match status" value="1"/>
</dbReference>
<dbReference type="InterPro" id="IPR051157">
    <property type="entry name" value="PDH/Transketolase"/>
</dbReference>
<evidence type="ECO:0000313" key="3">
    <source>
        <dbReference type="Proteomes" id="UP000791080"/>
    </source>
</evidence>
<reference evidence="2 3" key="1">
    <citation type="submission" date="2022-06" db="EMBL/GenBank/DDBJ databases">
        <title>Genomic Encyclopedia of Type Strains, Phase I: the one thousand microbial genomes (KMG-I) project.</title>
        <authorList>
            <person name="Kyrpides N."/>
        </authorList>
    </citation>
    <scope>NUCLEOTIDE SEQUENCE [LARGE SCALE GENOMIC DNA]</scope>
    <source>
        <strain evidence="2 3">DSM 43889</strain>
    </source>
</reference>
<evidence type="ECO:0000259" key="1">
    <source>
        <dbReference type="SMART" id="SM00861"/>
    </source>
</evidence>
<dbReference type="EMBL" id="AUBJ02000001">
    <property type="protein sequence ID" value="MCP2334530.1"/>
    <property type="molecule type" value="Genomic_DNA"/>
</dbReference>
<dbReference type="SUPFAM" id="SSF52518">
    <property type="entry name" value="Thiamin diphosphate-binding fold (THDP-binding)"/>
    <property type="match status" value="1"/>
</dbReference>
<proteinExistence type="predicted"/>